<reference evidence="15 16" key="1">
    <citation type="submission" date="2013-07" db="EMBL/GenBank/DDBJ databases">
        <title>Comparative Genomic and Metabolomic Analysis of Twelve Strains of Pseudoalteromonas luteoviolacea.</title>
        <authorList>
            <person name="Vynne N.G."/>
            <person name="Mansson M."/>
            <person name="Gram L."/>
        </authorList>
    </citation>
    <scope>NUCLEOTIDE SEQUENCE [LARGE SCALE GENOMIC DNA]</scope>
    <source>
        <strain evidence="15 16">S4060-1</strain>
    </source>
</reference>
<feature type="domain" description="SsuA/THI5-like" evidence="14">
    <location>
        <begin position="33"/>
        <end position="243"/>
    </location>
</feature>
<evidence type="ECO:0000256" key="12">
    <source>
        <dbReference type="SAM" id="Phobius"/>
    </source>
</evidence>
<dbReference type="Gene3D" id="3.40.190.10">
    <property type="entry name" value="Periplasmic binding protein-like II"/>
    <property type="match status" value="2"/>
</dbReference>
<comment type="caution">
    <text evidence="15">The sequence shown here is derived from an EMBL/GenBank/DDBJ whole genome shotgun (WGS) entry which is preliminary data.</text>
</comment>
<keyword evidence="13" id="KW-0732">Signal</keyword>
<feature type="transmembrane region" description="Helical" evidence="12">
    <location>
        <begin position="318"/>
        <end position="342"/>
    </location>
</feature>
<evidence type="ECO:0000256" key="3">
    <source>
        <dbReference type="ARBA" id="ARBA00009406"/>
    </source>
</evidence>
<evidence type="ECO:0000256" key="9">
    <source>
        <dbReference type="ARBA" id="ARBA00023004"/>
    </source>
</evidence>
<dbReference type="EMBL" id="AUXX01000030">
    <property type="protein sequence ID" value="KZN64095.1"/>
    <property type="molecule type" value="Genomic_DNA"/>
</dbReference>
<comment type="catalytic activity">
    <reaction evidence="11">
        <text>N(6)-(pyridoxal phosphate)-L-lysyl-[4-amino-5-hydroxymethyl-2-methylpyrimidine phosphate synthase] + L-histidyl-[4-amino-5-hydroxymethyl-2-methylpyrimidine phosphate synthase] + 2 Fe(3+) + 4 H2O = L-lysyl-[4-amino-5-hydroxymethyl-2-methylpyrimidine phosphate synthase] + (2S)-2-amino-5-hydroxy-4-oxopentanoyl-[4-amino-5-hydroxymethyl-2-methylpyrimidine phosphate synthase] + 4-amino-2-methyl-5-(phosphooxymethyl)pyrimidine + 3-oxopropanoate + 2 Fe(2+) + 2 H(+)</text>
        <dbReference type="Rhea" id="RHEA:65756"/>
        <dbReference type="Rhea" id="RHEA-COMP:16892"/>
        <dbReference type="Rhea" id="RHEA-COMP:16893"/>
        <dbReference type="Rhea" id="RHEA-COMP:16894"/>
        <dbReference type="Rhea" id="RHEA-COMP:16895"/>
        <dbReference type="ChEBI" id="CHEBI:15377"/>
        <dbReference type="ChEBI" id="CHEBI:15378"/>
        <dbReference type="ChEBI" id="CHEBI:29033"/>
        <dbReference type="ChEBI" id="CHEBI:29034"/>
        <dbReference type="ChEBI" id="CHEBI:29969"/>
        <dbReference type="ChEBI" id="CHEBI:29979"/>
        <dbReference type="ChEBI" id="CHEBI:33190"/>
        <dbReference type="ChEBI" id="CHEBI:58354"/>
        <dbReference type="ChEBI" id="CHEBI:143915"/>
        <dbReference type="ChEBI" id="CHEBI:157692"/>
    </reaction>
    <physiologicalReaction direction="left-to-right" evidence="11">
        <dbReference type="Rhea" id="RHEA:65757"/>
    </physiologicalReaction>
</comment>
<evidence type="ECO:0000256" key="5">
    <source>
        <dbReference type="ARBA" id="ARBA00022679"/>
    </source>
</evidence>
<evidence type="ECO:0000256" key="10">
    <source>
        <dbReference type="ARBA" id="ARBA00033171"/>
    </source>
</evidence>
<evidence type="ECO:0000259" key="14">
    <source>
        <dbReference type="Pfam" id="PF09084"/>
    </source>
</evidence>
<dbReference type="Proteomes" id="UP000076661">
    <property type="component" value="Unassembled WGS sequence"/>
</dbReference>
<keyword evidence="8" id="KW-0784">Thiamine biosynthesis</keyword>
<evidence type="ECO:0000256" key="7">
    <source>
        <dbReference type="ARBA" id="ARBA00022898"/>
    </source>
</evidence>
<keyword evidence="9" id="KW-0408">Iron</keyword>
<organism evidence="15 16">
    <name type="scientific">Pseudoalteromonas luteoviolacea S4060-1</name>
    <dbReference type="NCBI Taxonomy" id="1365257"/>
    <lineage>
        <taxon>Bacteria</taxon>
        <taxon>Pseudomonadati</taxon>
        <taxon>Pseudomonadota</taxon>
        <taxon>Gammaproteobacteria</taxon>
        <taxon>Alteromonadales</taxon>
        <taxon>Pseudoalteromonadaceae</taxon>
        <taxon>Pseudoalteromonas</taxon>
    </lineage>
</organism>
<dbReference type="PANTHER" id="PTHR31528">
    <property type="entry name" value="4-AMINO-5-HYDROXYMETHYL-2-METHYLPYRIMIDINE PHOSPHATE SYNTHASE THI11-RELATED"/>
    <property type="match status" value="1"/>
</dbReference>
<dbReference type="PANTHER" id="PTHR31528:SF1">
    <property type="entry name" value="4-AMINO-5-HYDROXYMETHYL-2-METHYLPYRIMIDINE PHOSPHATE SYNTHASE THI11-RELATED"/>
    <property type="match status" value="1"/>
</dbReference>
<evidence type="ECO:0000313" key="16">
    <source>
        <dbReference type="Proteomes" id="UP000076661"/>
    </source>
</evidence>
<dbReference type="PATRIC" id="fig|1365257.3.peg.3358"/>
<dbReference type="RefSeq" id="WP_063381848.1">
    <property type="nucleotide sequence ID" value="NZ_AUXX01000030.1"/>
</dbReference>
<evidence type="ECO:0000256" key="4">
    <source>
        <dbReference type="ARBA" id="ARBA00011738"/>
    </source>
</evidence>
<dbReference type="GO" id="GO:0046872">
    <property type="term" value="F:metal ion binding"/>
    <property type="evidence" value="ECO:0007669"/>
    <property type="project" value="UniProtKB-KW"/>
</dbReference>
<evidence type="ECO:0000256" key="13">
    <source>
        <dbReference type="SAM" id="SignalP"/>
    </source>
</evidence>
<feature type="chain" id="PRO_5007833331" description="Thiamine pyrimidine synthase" evidence="13">
    <location>
        <begin position="21"/>
        <end position="350"/>
    </location>
</feature>
<evidence type="ECO:0000256" key="6">
    <source>
        <dbReference type="ARBA" id="ARBA00022723"/>
    </source>
</evidence>
<dbReference type="InterPro" id="IPR015168">
    <property type="entry name" value="SsuA/THI5"/>
</dbReference>
<proteinExistence type="inferred from homology"/>
<keyword evidence="12" id="KW-0472">Membrane</keyword>
<comment type="similarity">
    <text evidence="3">Belongs to the NMT1/THI5 family.</text>
</comment>
<comment type="pathway">
    <text evidence="2">Cofactor biosynthesis; thiamine diphosphate biosynthesis.</text>
</comment>
<dbReference type="InterPro" id="IPR027939">
    <property type="entry name" value="NMT1/THI5"/>
</dbReference>
<dbReference type="GO" id="GO:0009228">
    <property type="term" value="P:thiamine biosynthetic process"/>
    <property type="evidence" value="ECO:0007669"/>
    <property type="project" value="UniProtKB-KW"/>
</dbReference>
<keyword evidence="12" id="KW-0812">Transmembrane</keyword>
<keyword evidence="6" id="KW-0479">Metal-binding</keyword>
<comment type="function">
    <text evidence="1">Responsible for the formation of the pyrimidine heterocycle in the thiamine biosynthesis pathway. Catalyzes the formation of hydroxymethylpyrimidine phosphate (HMP-P) from histidine and pyridoxal phosphate (PLP). The protein uses PLP and the active site histidine to form HMP-P, generating an inactive enzyme. The enzyme can only undergo a single turnover, which suggests it is a suicide enzyme.</text>
</comment>
<dbReference type="SUPFAM" id="SSF53850">
    <property type="entry name" value="Periplasmic binding protein-like II"/>
    <property type="match status" value="1"/>
</dbReference>
<comment type="subunit">
    <text evidence="4">Homodimer.</text>
</comment>
<gene>
    <name evidence="15" type="ORF">N478_22720</name>
</gene>
<evidence type="ECO:0000313" key="15">
    <source>
        <dbReference type="EMBL" id="KZN64095.1"/>
    </source>
</evidence>
<name>A0A162C8R6_9GAMM</name>
<dbReference type="GO" id="GO:0016740">
    <property type="term" value="F:transferase activity"/>
    <property type="evidence" value="ECO:0007669"/>
    <property type="project" value="UniProtKB-KW"/>
</dbReference>
<feature type="signal peptide" evidence="13">
    <location>
        <begin position="1"/>
        <end position="20"/>
    </location>
</feature>
<protein>
    <recommendedName>
        <fullName evidence="10">Thiamine pyrimidine synthase</fullName>
    </recommendedName>
</protein>
<dbReference type="Pfam" id="PF09084">
    <property type="entry name" value="NMT1"/>
    <property type="match status" value="1"/>
</dbReference>
<evidence type="ECO:0000256" key="2">
    <source>
        <dbReference type="ARBA" id="ARBA00004948"/>
    </source>
</evidence>
<keyword evidence="7" id="KW-0663">Pyridoxal phosphate</keyword>
<sequence>MKHRFLPFVVFIFLSANAYALEPVTLQLKWVHQFQFAGYYLAKQKGFYREAGLDVNIVPAQKHNPDEQFKVLSGQAQFGVTHSGILEQRLQGKPLVALAAIFQSSPYCWMVHADSDIYLPKDFQNKRISHLGRSEGAELVLMLERAGIDIEKLPIYSGLEPLTDFKAGKFDALQVYVSNEPYKMSQQGVATRQICPKHYGINVYADILFTSEDVYKYRPEMVAKFRSASLRGWRYALANLDEALQVTKYFATEKSFEELANEADKLLPFIKAPGIPLGNMSVARWQWIAQLYHLDVAGFHEHKNVFLYSDDSEGELSWSWMLSLAVALSLLCIPMYIHLVVFKKKRFMIN</sequence>
<keyword evidence="5" id="KW-0808">Transferase</keyword>
<dbReference type="AlphaFoldDB" id="A0A162C8R6"/>
<evidence type="ECO:0000256" key="11">
    <source>
        <dbReference type="ARBA" id="ARBA00048179"/>
    </source>
</evidence>
<accession>A0A162C8R6</accession>
<evidence type="ECO:0000256" key="1">
    <source>
        <dbReference type="ARBA" id="ARBA00003469"/>
    </source>
</evidence>
<evidence type="ECO:0000256" key="8">
    <source>
        <dbReference type="ARBA" id="ARBA00022977"/>
    </source>
</evidence>
<keyword evidence="12" id="KW-1133">Transmembrane helix</keyword>